<organism evidence="1 2">
    <name type="scientific">Sphaerospermopsis aphanizomenoides LEGE 00250</name>
    <dbReference type="NCBI Taxonomy" id="2777972"/>
    <lineage>
        <taxon>Bacteria</taxon>
        <taxon>Bacillati</taxon>
        <taxon>Cyanobacteriota</taxon>
        <taxon>Cyanophyceae</taxon>
        <taxon>Nostocales</taxon>
        <taxon>Aphanizomenonaceae</taxon>
        <taxon>Sphaerospermopsis</taxon>
        <taxon>Sphaerospermopsis aphanizomenoides</taxon>
    </lineage>
</organism>
<comment type="caution">
    <text evidence="1">The sequence shown here is derived from an EMBL/GenBank/DDBJ whole genome shotgun (WGS) entry which is preliminary data.</text>
</comment>
<evidence type="ECO:0000313" key="2">
    <source>
        <dbReference type="Proteomes" id="UP000606776"/>
    </source>
</evidence>
<keyword evidence="2" id="KW-1185">Reference proteome</keyword>
<gene>
    <name evidence="1" type="ORF">IQ227_23125</name>
</gene>
<evidence type="ECO:0000313" key="1">
    <source>
        <dbReference type="EMBL" id="MBE9238831.1"/>
    </source>
</evidence>
<sequence>MANIAISELRPAGFDLFMDSESYMYELKDEELENTMGGIISFIILGARASSVRCGRLAWKGAKWVGGTIAGGAMWDGIKSIF</sequence>
<dbReference type="Proteomes" id="UP000606776">
    <property type="component" value="Unassembled WGS sequence"/>
</dbReference>
<dbReference type="RefSeq" id="WP_193944173.1">
    <property type="nucleotide sequence ID" value="NZ_JADEWB010000216.1"/>
</dbReference>
<protein>
    <recommendedName>
        <fullName evidence="3">Bacteriocin</fullName>
    </recommendedName>
</protein>
<accession>A0ABR9VK11</accession>
<reference evidence="1 2" key="1">
    <citation type="submission" date="2020-10" db="EMBL/GenBank/DDBJ databases">
        <authorList>
            <person name="Castelo-Branco R."/>
            <person name="Eusebio N."/>
            <person name="Adriana R."/>
            <person name="Vieira A."/>
            <person name="Brugerolle De Fraissinette N."/>
            <person name="Rezende De Castro R."/>
            <person name="Schneider M.P."/>
            <person name="Vasconcelos V."/>
            <person name="Leao P.N."/>
        </authorList>
    </citation>
    <scope>NUCLEOTIDE SEQUENCE [LARGE SCALE GENOMIC DNA]</scope>
    <source>
        <strain evidence="1 2">LEGE 00250</strain>
    </source>
</reference>
<dbReference type="EMBL" id="JADEWB010000216">
    <property type="protein sequence ID" value="MBE9238831.1"/>
    <property type="molecule type" value="Genomic_DNA"/>
</dbReference>
<proteinExistence type="predicted"/>
<evidence type="ECO:0008006" key="3">
    <source>
        <dbReference type="Google" id="ProtNLM"/>
    </source>
</evidence>
<name>A0ABR9VK11_9CYAN</name>